<protein>
    <submittedName>
        <fullName evidence="2">Uncharacterized protein</fullName>
    </submittedName>
</protein>
<proteinExistence type="predicted"/>
<comment type="caution">
    <text evidence="2">The sequence shown here is derived from an EMBL/GenBank/DDBJ whole genome shotgun (WGS) entry which is preliminary data.</text>
</comment>
<sequence>MSLVNMLDNAPLRNGQRRRRRGTPAKPVCACPLLRGWRMPHLMTACRPRRGQRGGRAIQSRRPPPLQVRCWLMCCPTCVPMNRDRMSRSSDQHRWRCSYRTPLSRLTRLLSRGGLQALSRRRAADDRRQAVVSN</sequence>
<reference evidence="2" key="1">
    <citation type="submission" date="2021-06" db="EMBL/GenBank/DDBJ databases">
        <title>Comparative genomics, transcriptomics and evolutionary studies reveal genomic signatures of adaptation to plant cell wall in hemibiotrophic fungi.</title>
        <authorList>
            <consortium name="DOE Joint Genome Institute"/>
            <person name="Baroncelli R."/>
            <person name="Diaz J.F."/>
            <person name="Benocci T."/>
            <person name="Peng M."/>
            <person name="Battaglia E."/>
            <person name="Haridas S."/>
            <person name="Andreopoulos W."/>
            <person name="Labutti K."/>
            <person name="Pangilinan J."/>
            <person name="Floch G.L."/>
            <person name="Makela M.R."/>
            <person name="Henrissat B."/>
            <person name="Grigoriev I.V."/>
            <person name="Crouch J.A."/>
            <person name="De Vries R.P."/>
            <person name="Sukno S.A."/>
            <person name="Thon M.R."/>
        </authorList>
    </citation>
    <scope>NUCLEOTIDE SEQUENCE</scope>
    <source>
        <strain evidence="2">MAFF235873</strain>
    </source>
</reference>
<dbReference type="EMBL" id="MU843199">
    <property type="protein sequence ID" value="KAK2020644.1"/>
    <property type="molecule type" value="Genomic_DNA"/>
</dbReference>
<dbReference type="Proteomes" id="UP001232148">
    <property type="component" value="Unassembled WGS sequence"/>
</dbReference>
<name>A0AAD9H348_9PEZI</name>
<organism evidence="2 3">
    <name type="scientific">Colletotrichum zoysiae</name>
    <dbReference type="NCBI Taxonomy" id="1216348"/>
    <lineage>
        <taxon>Eukaryota</taxon>
        <taxon>Fungi</taxon>
        <taxon>Dikarya</taxon>
        <taxon>Ascomycota</taxon>
        <taxon>Pezizomycotina</taxon>
        <taxon>Sordariomycetes</taxon>
        <taxon>Hypocreomycetidae</taxon>
        <taxon>Glomerellales</taxon>
        <taxon>Glomerellaceae</taxon>
        <taxon>Colletotrichum</taxon>
        <taxon>Colletotrichum graminicola species complex</taxon>
    </lineage>
</organism>
<evidence type="ECO:0000313" key="2">
    <source>
        <dbReference type="EMBL" id="KAK2020644.1"/>
    </source>
</evidence>
<keyword evidence="3" id="KW-1185">Reference proteome</keyword>
<evidence type="ECO:0000313" key="3">
    <source>
        <dbReference type="Proteomes" id="UP001232148"/>
    </source>
</evidence>
<feature type="region of interest" description="Disordered" evidence="1">
    <location>
        <begin position="1"/>
        <end position="24"/>
    </location>
</feature>
<evidence type="ECO:0000256" key="1">
    <source>
        <dbReference type="SAM" id="MobiDB-lite"/>
    </source>
</evidence>
<gene>
    <name evidence="2" type="ORF">LX32DRAFT_304322</name>
</gene>
<dbReference type="AlphaFoldDB" id="A0AAD9H348"/>
<accession>A0AAD9H348</accession>